<dbReference type="AlphaFoldDB" id="A0A4S8MLH7"/>
<name>A0A4S8MLH7_DENBC</name>
<evidence type="ECO:0000313" key="3">
    <source>
        <dbReference type="Proteomes" id="UP000297245"/>
    </source>
</evidence>
<feature type="non-terminal residue" evidence="2">
    <location>
        <position position="343"/>
    </location>
</feature>
<dbReference type="InterPro" id="IPR036047">
    <property type="entry name" value="F-box-like_dom_sf"/>
</dbReference>
<reference evidence="2 3" key="1">
    <citation type="journal article" date="2019" name="Nat. Ecol. Evol.">
        <title>Megaphylogeny resolves global patterns of mushroom evolution.</title>
        <authorList>
            <person name="Varga T."/>
            <person name="Krizsan K."/>
            <person name="Foldi C."/>
            <person name="Dima B."/>
            <person name="Sanchez-Garcia M."/>
            <person name="Sanchez-Ramirez S."/>
            <person name="Szollosi G.J."/>
            <person name="Szarkandi J.G."/>
            <person name="Papp V."/>
            <person name="Albert L."/>
            <person name="Andreopoulos W."/>
            <person name="Angelini C."/>
            <person name="Antonin V."/>
            <person name="Barry K.W."/>
            <person name="Bougher N.L."/>
            <person name="Buchanan P."/>
            <person name="Buyck B."/>
            <person name="Bense V."/>
            <person name="Catcheside P."/>
            <person name="Chovatia M."/>
            <person name="Cooper J."/>
            <person name="Damon W."/>
            <person name="Desjardin D."/>
            <person name="Finy P."/>
            <person name="Geml J."/>
            <person name="Haridas S."/>
            <person name="Hughes K."/>
            <person name="Justo A."/>
            <person name="Karasinski D."/>
            <person name="Kautmanova I."/>
            <person name="Kiss B."/>
            <person name="Kocsube S."/>
            <person name="Kotiranta H."/>
            <person name="LaButti K.M."/>
            <person name="Lechner B.E."/>
            <person name="Liimatainen K."/>
            <person name="Lipzen A."/>
            <person name="Lukacs Z."/>
            <person name="Mihaltcheva S."/>
            <person name="Morgado L.N."/>
            <person name="Niskanen T."/>
            <person name="Noordeloos M.E."/>
            <person name="Ohm R.A."/>
            <person name="Ortiz-Santana B."/>
            <person name="Ovrebo C."/>
            <person name="Racz N."/>
            <person name="Riley R."/>
            <person name="Savchenko A."/>
            <person name="Shiryaev A."/>
            <person name="Soop K."/>
            <person name="Spirin V."/>
            <person name="Szebenyi C."/>
            <person name="Tomsovsky M."/>
            <person name="Tulloss R.E."/>
            <person name="Uehling J."/>
            <person name="Grigoriev I.V."/>
            <person name="Vagvolgyi C."/>
            <person name="Papp T."/>
            <person name="Martin F.M."/>
            <person name="Miettinen O."/>
            <person name="Hibbett D.S."/>
            <person name="Nagy L.G."/>
        </authorList>
    </citation>
    <scope>NUCLEOTIDE SEQUENCE [LARGE SCALE GENOMIC DNA]</scope>
    <source>
        <strain evidence="2 3">CBS 962.96</strain>
    </source>
</reference>
<dbReference type="EMBL" id="ML179068">
    <property type="protein sequence ID" value="THV03369.1"/>
    <property type="molecule type" value="Genomic_DNA"/>
</dbReference>
<proteinExistence type="predicted"/>
<dbReference type="OrthoDB" id="3352270at2759"/>
<accession>A0A4S8MLH7</accession>
<dbReference type="Pfam" id="PF12937">
    <property type="entry name" value="F-box-like"/>
    <property type="match status" value="1"/>
</dbReference>
<dbReference type="InterPro" id="IPR001810">
    <property type="entry name" value="F-box_dom"/>
</dbReference>
<gene>
    <name evidence="2" type="ORF">K435DRAFT_651472</name>
</gene>
<feature type="domain" description="F-box" evidence="1">
    <location>
        <begin position="54"/>
        <end position="80"/>
    </location>
</feature>
<evidence type="ECO:0000259" key="1">
    <source>
        <dbReference type="Pfam" id="PF12937"/>
    </source>
</evidence>
<keyword evidence="3" id="KW-1185">Reference proteome</keyword>
<sequence length="343" mass="39535">MPTNIDAFSRDLLESIFRYGTGLNKPRDEEGPFLLKASGPSEEEDYFYSSDFQVAVSSVCRRWRAIALDDPVLWNTLHFRAPSDIRKARLFLSRTIPKNTATMGLNAMGFPEYPTQNLLDILILTVAPQEYVQGENLSQAQLAEIFSILTPETLRWRTFHLQVQDNDCRLCARRALTQDCGPAPNLETLQLYHFEDYEDAEDLWNIIHRPPRMCFRNIAPNLKHVSLIGVNLPWLSSPYLGELESLELALHPERIRPPYECWEMMLRSPNLRSLSILYSGPKQADEFDVSLTWPTADSGRRITLEHLEYLKLADLDSDYLVNTLELTHIPNLQKLELDLIEED</sequence>
<dbReference type="Proteomes" id="UP000297245">
    <property type="component" value="Unassembled WGS sequence"/>
</dbReference>
<organism evidence="2 3">
    <name type="scientific">Dendrothele bispora (strain CBS 962.96)</name>
    <dbReference type="NCBI Taxonomy" id="1314807"/>
    <lineage>
        <taxon>Eukaryota</taxon>
        <taxon>Fungi</taxon>
        <taxon>Dikarya</taxon>
        <taxon>Basidiomycota</taxon>
        <taxon>Agaricomycotina</taxon>
        <taxon>Agaricomycetes</taxon>
        <taxon>Agaricomycetidae</taxon>
        <taxon>Agaricales</taxon>
        <taxon>Agaricales incertae sedis</taxon>
        <taxon>Dendrothele</taxon>
    </lineage>
</organism>
<dbReference type="Gene3D" id="1.20.1280.50">
    <property type="match status" value="1"/>
</dbReference>
<dbReference type="SUPFAM" id="SSF81383">
    <property type="entry name" value="F-box domain"/>
    <property type="match status" value="1"/>
</dbReference>
<protein>
    <recommendedName>
        <fullName evidence="1">F-box domain-containing protein</fullName>
    </recommendedName>
</protein>
<evidence type="ECO:0000313" key="2">
    <source>
        <dbReference type="EMBL" id="THV03369.1"/>
    </source>
</evidence>